<feature type="region of interest" description="Disordered" evidence="9">
    <location>
        <begin position="369"/>
        <end position="392"/>
    </location>
</feature>
<evidence type="ECO:0000256" key="5">
    <source>
        <dbReference type="ARBA" id="ARBA00022741"/>
    </source>
</evidence>
<evidence type="ECO:0000256" key="1">
    <source>
        <dbReference type="ARBA" id="ARBA00000085"/>
    </source>
</evidence>
<feature type="transmembrane region" description="Helical" evidence="10">
    <location>
        <begin position="65"/>
        <end position="81"/>
    </location>
</feature>
<keyword evidence="13" id="KW-1185">Reference proteome</keyword>
<keyword evidence="5" id="KW-0547">Nucleotide-binding</keyword>
<accession>A0ABQ1NN06</accession>
<evidence type="ECO:0000313" key="12">
    <source>
        <dbReference type="EMBL" id="GGC79188.1"/>
    </source>
</evidence>
<gene>
    <name evidence="12" type="ORF">GCM10011512_02300</name>
</gene>
<dbReference type="InterPro" id="IPR011712">
    <property type="entry name" value="Sig_transdc_His_kin_sub3_dim/P"/>
</dbReference>
<keyword evidence="10" id="KW-1133">Transmembrane helix</keyword>
<feature type="transmembrane region" description="Helical" evidence="10">
    <location>
        <begin position="166"/>
        <end position="184"/>
    </location>
</feature>
<evidence type="ECO:0000256" key="2">
    <source>
        <dbReference type="ARBA" id="ARBA00012438"/>
    </source>
</evidence>
<feature type="compositionally biased region" description="Gly residues" evidence="9">
    <location>
        <begin position="371"/>
        <end position="390"/>
    </location>
</feature>
<keyword evidence="10" id="KW-0812">Transmembrane</keyword>
<evidence type="ECO:0000256" key="4">
    <source>
        <dbReference type="ARBA" id="ARBA00022679"/>
    </source>
</evidence>
<feature type="transmembrane region" description="Helical" evidence="10">
    <location>
        <begin position="25"/>
        <end position="45"/>
    </location>
</feature>
<dbReference type="Proteomes" id="UP000597761">
    <property type="component" value="Unassembled WGS sequence"/>
</dbReference>
<name>A0ABQ1NN06_9MICC</name>
<keyword evidence="4" id="KW-0808">Transferase</keyword>
<feature type="transmembrane region" description="Helical" evidence="10">
    <location>
        <begin position="88"/>
        <end position="105"/>
    </location>
</feature>
<evidence type="ECO:0000256" key="9">
    <source>
        <dbReference type="SAM" id="MobiDB-lite"/>
    </source>
</evidence>
<keyword evidence="6" id="KW-0418">Kinase</keyword>
<dbReference type="EC" id="2.7.13.3" evidence="2"/>
<dbReference type="PROSITE" id="PS51318">
    <property type="entry name" value="TAT"/>
    <property type="match status" value="1"/>
</dbReference>
<dbReference type="Gene3D" id="1.20.5.1930">
    <property type="match status" value="1"/>
</dbReference>
<comment type="caution">
    <text evidence="12">The sequence shown here is derived from an EMBL/GenBank/DDBJ whole genome shotgun (WGS) entry which is preliminary data.</text>
</comment>
<feature type="transmembrane region" description="Helical" evidence="10">
    <location>
        <begin position="111"/>
        <end position="130"/>
    </location>
</feature>
<evidence type="ECO:0000259" key="11">
    <source>
        <dbReference type="Pfam" id="PF07730"/>
    </source>
</evidence>
<keyword evidence="8" id="KW-0902">Two-component regulatory system</keyword>
<keyword evidence="3" id="KW-0597">Phosphoprotein</keyword>
<comment type="catalytic activity">
    <reaction evidence="1">
        <text>ATP + protein L-histidine = ADP + protein N-phospho-L-histidine.</text>
        <dbReference type="EC" id="2.7.13.3"/>
    </reaction>
</comment>
<dbReference type="RefSeq" id="WP_188665054.1">
    <property type="nucleotide sequence ID" value="NZ_BMJI01000001.1"/>
</dbReference>
<protein>
    <recommendedName>
        <fullName evidence="2">histidine kinase</fullName>
        <ecNumber evidence="2">2.7.13.3</ecNumber>
    </recommendedName>
</protein>
<dbReference type="InterPro" id="IPR050482">
    <property type="entry name" value="Sensor_HK_TwoCompSys"/>
</dbReference>
<dbReference type="PANTHER" id="PTHR24421">
    <property type="entry name" value="NITRATE/NITRITE SENSOR PROTEIN NARX-RELATED"/>
    <property type="match status" value="1"/>
</dbReference>
<evidence type="ECO:0000313" key="13">
    <source>
        <dbReference type="Proteomes" id="UP000597761"/>
    </source>
</evidence>
<organism evidence="12 13">
    <name type="scientific">Tersicoccus solisilvae</name>
    <dbReference type="NCBI Taxonomy" id="1882339"/>
    <lineage>
        <taxon>Bacteria</taxon>
        <taxon>Bacillati</taxon>
        <taxon>Actinomycetota</taxon>
        <taxon>Actinomycetes</taxon>
        <taxon>Micrococcales</taxon>
        <taxon>Micrococcaceae</taxon>
        <taxon>Tersicoccus</taxon>
    </lineage>
</organism>
<feature type="region of interest" description="Disordered" evidence="9">
    <location>
        <begin position="1"/>
        <end position="20"/>
    </location>
</feature>
<dbReference type="CDD" id="cd16917">
    <property type="entry name" value="HATPase_UhpB-NarQ-NarX-like"/>
    <property type="match status" value="1"/>
</dbReference>
<evidence type="ECO:0000256" key="8">
    <source>
        <dbReference type="ARBA" id="ARBA00023012"/>
    </source>
</evidence>
<dbReference type="EMBL" id="BMJI01000001">
    <property type="protein sequence ID" value="GGC79188.1"/>
    <property type="molecule type" value="Genomic_DNA"/>
</dbReference>
<sequence length="437" mass="44746">MDTAERRGAHGPGTPARPGVHRRDVLTAAATAVVALALLLGAPVLAAEDPSTASLVSPAPFSGEWIVLALVLLLQAAAVALTRLIPRTVLVVVAALAAVPSAVVPTTLHSLGLLAVMVVVVVAVLTAPAVRLWPALTTAAILVAAGETTAGIAVNGSSPPAAAGQGLLQAAGVVGLPLLVALLIRSRRDVRRAQRDEQNALVRERDALIDAAVSRERTAMARELHDIAAHHLSGIALMAAVVDRQIDTDPARAHEGVRQMRAQSTSVLDDLRRLVGLLREDGLATRAVETLAGIADLVERARAHQAVDLRVLTAADRPLGSGIGPLAQLAAYRTVQEALSNAALHAPGAASTVEIDDRDPDRLVLRVENGAAGGGGGAGAGRTGDGGHGLRGMRERADLVGAELSAGPLPDGGWRVDLLLRRESAREGAGADGQDVA</sequence>
<feature type="domain" description="Signal transduction histidine kinase subgroup 3 dimerisation and phosphoacceptor" evidence="11">
    <location>
        <begin position="216"/>
        <end position="282"/>
    </location>
</feature>
<evidence type="ECO:0000256" key="7">
    <source>
        <dbReference type="ARBA" id="ARBA00022840"/>
    </source>
</evidence>
<dbReference type="Pfam" id="PF07730">
    <property type="entry name" value="HisKA_3"/>
    <property type="match status" value="1"/>
</dbReference>
<dbReference type="Gene3D" id="3.30.565.10">
    <property type="entry name" value="Histidine kinase-like ATPase, C-terminal domain"/>
    <property type="match status" value="1"/>
</dbReference>
<evidence type="ECO:0000256" key="3">
    <source>
        <dbReference type="ARBA" id="ARBA00022553"/>
    </source>
</evidence>
<keyword evidence="7" id="KW-0067">ATP-binding</keyword>
<dbReference type="InterPro" id="IPR036890">
    <property type="entry name" value="HATPase_C_sf"/>
</dbReference>
<dbReference type="InterPro" id="IPR006311">
    <property type="entry name" value="TAT_signal"/>
</dbReference>
<reference evidence="13" key="1">
    <citation type="journal article" date="2019" name="Int. J. Syst. Evol. Microbiol.">
        <title>The Global Catalogue of Microorganisms (GCM) 10K type strain sequencing project: providing services to taxonomists for standard genome sequencing and annotation.</title>
        <authorList>
            <consortium name="The Broad Institute Genomics Platform"/>
            <consortium name="The Broad Institute Genome Sequencing Center for Infectious Disease"/>
            <person name="Wu L."/>
            <person name="Ma J."/>
        </authorList>
    </citation>
    <scope>NUCLEOTIDE SEQUENCE [LARGE SCALE GENOMIC DNA]</scope>
    <source>
        <strain evidence="13">CGMCC 1.15480</strain>
    </source>
</reference>
<evidence type="ECO:0000256" key="6">
    <source>
        <dbReference type="ARBA" id="ARBA00022777"/>
    </source>
</evidence>
<keyword evidence="10" id="KW-0472">Membrane</keyword>
<dbReference type="SUPFAM" id="SSF55874">
    <property type="entry name" value="ATPase domain of HSP90 chaperone/DNA topoisomerase II/histidine kinase"/>
    <property type="match status" value="1"/>
</dbReference>
<dbReference type="PANTHER" id="PTHR24421:SF10">
    <property type="entry name" value="NITRATE_NITRITE SENSOR PROTEIN NARQ"/>
    <property type="match status" value="1"/>
</dbReference>
<feature type="transmembrane region" description="Helical" evidence="10">
    <location>
        <begin position="135"/>
        <end position="154"/>
    </location>
</feature>
<evidence type="ECO:0000256" key="10">
    <source>
        <dbReference type="SAM" id="Phobius"/>
    </source>
</evidence>
<proteinExistence type="predicted"/>